<protein>
    <submittedName>
        <fullName evidence="2">DUF2004 domain-containing protein</fullName>
    </submittedName>
</protein>
<organism evidence="2 3">
    <name type="scientific">Priestia flexa</name>
    <dbReference type="NCBI Taxonomy" id="86664"/>
    <lineage>
        <taxon>Bacteria</taxon>
        <taxon>Bacillati</taxon>
        <taxon>Bacillota</taxon>
        <taxon>Bacilli</taxon>
        <taxon>Bacillales</taxon>
        <taxon>Bacillaceae</taxon>
        <taxon>Priestia</taxon>
    </lineage>
</organism>
<dbReference type="Pfam" id="PF22481">
    <property type="entry name" value="DUF6985"/>
    <property type="match status" value="1"/>
</dbReference>
<dbReference type="InterPro" id="IPR054254">
    <property type="entry name" value="DUF6985"/>
</dbReference>
<name>A0ABU4J7B3_9BACI</name>
<feature type="domain" description="DUF6985" evidence="1">
    <location>
        <begin position="7"/>
        <end position="154"/>
    </location>
</feature>
<dbReference type="RefSeq" id="WP_076513995.1">
    <property type="nucleotide sequence ID" value="NZ_CP157868.1"/>
</dbReference>
<gene>
    <name evidence="2" type="ORF">RIB56_12270</name>
</gene>
<evidence type="ECO:0000313" key="3">
    <source>
        <dbReference type="Proteomes" id="UP001284771"/>
    </source>
</evidence>
<dbReference type="EMBL" id="JAWUZT010000034">
    <property type="protein sequence ID" value="MDW8516909.1"/>
    <property type="molecule type" value="Genomic_DNA"/>
</dbReference>
<comment type="caution">
    <text evidence="2">The sequence shown here is derived from an EMBL/GenBank/DDBJ whole genome shotgun (WGS) entry which is preliminary data.</text>
</comment>
<proteinExistence type="predicted"/>
<sequence length="155" mass="17863">MTIKDEVFGEIEYEFGWSRVIIIDFFGNTTEVNLLIDGEEDGQFDEGQYIAYQSLMKNWNDIQKYILKSILTYYGQKRNELGFDIEVSKKYPLVETTNEILEMISIEGIVVPYADIFDGRDIGITFNCTWDTENGLGVRLLNEKVTEVGFQDVAI</sequence>
<evidence type="ECO:0000259" key="1">
    <source>
        <dbReference type="Pfam" id="PF22481"/>
    </source>
</evidence>
<keyword evidence="3" id="KW-1185">Reference proteome</keyword>
<dbReference type="Proteomes" id="UP001284771">
    <property type="component" value="Unassembled WGS sequence"/>
</dbReference>
<reference evidence="3" key="1">
    <citation type="submission" date="2023-07" db="EMBL/GenBank/DDBJ databases">
        <title>Draft genomic sequences of Priestia flexa CCM isolated from the soil of an abandoned mine contaminated by free cyanide in the high Andean zone of Tacna, Peru.</title>
        <authorList>
            <person name="Caceda Quiroz C.J."/>
            <person name="Maraza Chooque G.J."/>
            <person name="Fora Quispe G.L."/>
            <person name="Carpio Mamani M."/>
        </authorList>
    </citation>
    <scope>NUCLEOTIDE SEQUENCE [LARGE SCALE GENOMIC DNA]</scope>
    <source>
        <strain evidence="3">CCM</strain>
    </source>
</reference>
<accession>A0ABU4J7B3</accession>
<evidence type="ECO:0000313" key="2">
    <source>
        <dbReference type="EMBL" id="MDW8516909.1"/>
    </source>
</evidence>